<name>A0A0E9SPC5_ANGAN</name>
<organism evidence="1">
    <name type="scientific">Anguilla anguilla</name>
    <name type="common">European freshwater eel</name>
    <name type="synonym">Muraena anguilla</name>
    <dbReference type="NCBI Taxonomy" id="7936"/>
    <lineage>
        <taxon>Eukaryota</taxon>
        <taxon>Metazoa</taxon>
        <taxon>Chordata</taxon>
        <taxon>Craniata</taxon>
        <taxon>Vertebrata</taxon>
        <taxon>Euteleostomi</taxon>
        <taxon>Actinopterygii</taxon>
        <taxon>Neopterygii</taxon>
        <taxon>Teleostei</taxon>
        <taxon>Anguilliformes</taxon>
        <taxon>Anguillidae</taxon>
        <taxon>Anguilla</taxon>
    </lineage>
</organism>
<dbReference type="AlphaFoldDB" id="A0A0E9SPC5"/>
<reference evidence="1" key="2">
    <citation type="journal article" date="2015" name="Fish Shellfish Immunol.">
        <title>Early steps in the European eel (Anguilla anguilla)-Vibrio vulnificus interaction in the gills: Role of the RtxA13 toxin.</title>
        <authorList>
            <person name="Callol A."/>
            <person name="Pajuelo D."/>
            <person name="Ebbesson L."/>
            <person name="Teles M."/>
            <person name="MacKenzie S."/>
            <person name="Amaro C."/>
        </authorList>
    </citation>
    <scope>NUCLEOTIDE SEQUENCE</scope>
</reference>
<dbReference type="EMBL" id="GBXM01065475">
    <property type="protein sequence ID" value="JAH43102.1"/>
    <property type="molecule type" value="Transcribed_RNA"/>
</dbReference>
<protein>
    <submittedName>
        <fullName evidence="1">Uncharacterized protein</fullName>
    </submittedName>
</protein>
<reference evidence="1" key="1">
    <citation type="submission" date="2014-11" db="EMBL/GenBank/DDBJ databases">
        <authorList>
            <person name="Amaro Gonzalez C."/>
        </authorList>
    </citation>
    <scope>NUCLEOTIDE SEQUENCE</scope>
</reference>
<evidence type="ECO:0000313" key="1">
    <source>
        <dbReference type="EMBL" id="JAH43102.1"/>
    </source>
</evidence>
<proteinExistence type="predicted"/>
<sequence length="47" mass="5317">MRNSNAVLQKHIILGLGTTLLESGIQIVPHPSHLLIPLRTTHVTFYW</sequence>
<accession>A0A0E9SPC5</accession>